<keyword evidence="2" id="KW-0067">ATP-binding</keyword>
<keyword evidence="2" id="KW-0547">Nucleotide-binding</keyword>
<keyword evidence="2" id="KW-0347">Helicase</keyword>
<feature type="region of interest" description="Disordered" evidence="1">
    <location>
        <begin position="51"/>
        <end position="77"/>
    </location>
</feature>
<evidence type="ECO:0000313" key="2">
    <source>
        <dbReference type="EMBL" id="AYV81020.1"/>
    </source>
</evidence>
<sequence>MRLKRNVNSGRTVSVQNELSSAQAVMGLEIVSCASDDEFVLDPIDSKIRPVERNDVENESQEANNESDLSRTPKAGRKIVAPAKKIKGQRFSEKNPKKHKVETYVEFFTNEITKQKMVDQAYDYIKLRPNLHVFSYENPLMDKNTDKKVYNKKNQLCTWRRFFVTTLSNIYNKVKCSNESMYEHYTKDERIKLFVDLDFKYKDERNISNIEQIENTILTKTIELINYRVQKFNSEIKPKLLIKRSTRSNKISFHLIWVNIVFNNVGEIIHFLTGSNAELMIAKEIQEIVKNDATAPIGLIDNAAYTAYNLRLLHCSKLEIDNKAKFYKGINYDVIDDEQIFLDSLLTNIPSLHTIITCAPPIEKPREQPTKSKFKNVTHSDLKYAEPFEIERRLVILSGNRSIDRALWFDVITGIYNANPTE</sequence>
<dbReference type="GO" id="GO:0004386">
    <property type="term" value="F:helicase activity"/>
    <property type="evidence" value="ECO:0007669"/>
    <property type="project" value="UniProtKB-KW"/>
</dbReference>
<protein>
    <submittedName>
        <fullName evidence="2">Superfamily II helicase</fullName>
    </submittedName>
</protein>
<keyword evidence="2" id="KW-0378">Hydrolase</keyword>
<gene>
    <name evidence="2" type="ORF">Harvfovirus14_1</name>
</gene>
<reference evidence="2" key="1">
    <citation type="submission" date="2018-10" db="EMBL/GenBank/DDBJ databases">
        <title>Hidden diversity of soil giant viruses.</title>
        <authorList>
            <person name="Schulz F."/>
            <person name="Alteio L."/>
            <person name="Goudeau D."/>
            <person name="Ryan E.M."/>
            <person name="Malmstrom R.R."/>
            <person name="Blanchard J."/>
            <person name="Woyke T."/>
        </authorList>
    </citation>
    <scope>NUCLEOTIDE SEQUENCE</scope>
    <source>
        <strain evidence="2">HAV1</strain>
    </source>
</reference>
<accession>A0A3G5A1L4</accession>
<organism evidence="2">
    <name type="scientific">Harvfovirus sp</name>
    <dbReference type="NCBI Taxonomy" id="2487768"/>
    <lineage>
        <taxon>Viruses</taxon>
        <taxon>Varidnaviria</taxon>
        <taxon>Bamfordvirae</taxon>
        <taxon>Nucleocytoviricota</taxon>
        <taxon>Megaviricetes</taxon>
        <taxon>Imitervirales</taxon>
        <taxon>Mimiviridae</taxon>
        <taxon>Klosneuvirinae</taxon>
    </lineage>
</organism>
<name>A0A3G5A1L4_9VIRU</name>
<proteinExistence type="predicted"/>
<dbReference type="EMBL" id="MK072256">
    <property type="protein sequence ID" value="AYV81020.1"/>
    <property type="molecule type" value="Genomic_DNA"/>
</dbReference>
<evidence type="ECO:0000256" key="1">
    <source>
        <dbReference type="SAM" id="MobiDB-lite"/>
    </source>
</evidence>
<feature type="non-terminal residue" evidence="2">
    <location>
        <position position="422"/>
    </location>
</feature>